<dbReference type="PRINTS" id="PR00344">
    <property type="entry name" value="BCTRLSENSOR"/>
</dbReference>
<dbReference type="Pfam" id="PF00512">
    <property type="entry name" value="HisKA"/>
    <property type="match status" value="1"/>
</dbReference>
<feature type="transmembrane region" description="Helical" evidence="15">
    <location>
        <begin position="328"/>
        <end position="348"/>
    </location>
</feature>
<keyword evidence="8" id="KW-0547">Nucleotide-binding</keyword>
<keyword evidence="11 15" id="KW-1133">Transmembrane helix</keyword>
<evidence type="ECO:0000256" key="13">
    <source>
        <dbReference type="ARBA" id="ARBA00023136"/>
    </source>
</evidence>
<dbReference type="GO" id="GO:0005524">
    <property type="term" value="F:ATP binding"/>
    <property type="evidence" value="ECO:0007669"/>
    <property type="project" value="UniProtKB-KW"/>
</dbReference>
<dbReference type="SUPFAM" id="SSF47384">
    <property type="entry name" value="Homodimeric domain of signal transducing histidine kinase"/>
    <property type="match status" value="1"/>
</dbReference>
<dbReference type="CDD" id="cd06225">
    <property type="entry name" value="HAMP"/>
    <property type="match status" value="1"/>
</dbReference>
<evidence type="ECO:0000256" key="7">
    <source>
        <dbReference type="ARBA" id="ARBA00022692"/>
    </source>
</evidence>
<dbReference type="Gene3D" id="1.10.287.130">
    <property type="match status" value="1"/>
</dbReference>
<dbReference type="Gene3D" id="6.10.340.10">
    <property type="match status" value="1"/>
</dbReference>
<dbReference type="Gene3D" id="3.30.565.10">
    <property type="entry name" value="Histidine kinase-like ATPase, C-terminal domain"/>
    <property type="match status" value="1"/>
</dbReference>
<dbReference type="InterPro" id="IPR003660">
    <property type="entry name" value="HAMP_dom"/>
</dbReference>
<accession>A0ABT4DBU9</accession>
<evidence type="ECO:0000256" key="6">
    <source>
        <dbReference type="ARBA" id="ARBA00022679"/>
    </source>
</evidence>
<evidence type="ECO:0000256" key="15">
    <source>
        <dbReference type="SAM" id="Phobius"/>
    </source>
</evidence>
<evidence type="ECO:0000256" key="10">
    <source>
        <dbReference type="ARBA" id="ARBA00022840"/>
    </source>
</evidence>
<keyword evidence="12" id="KW-0902">Two-component regulatory system</keyword>
<reference evidence="18" key="1">
    <citation type="submission" date="2022-12" db="EMBL/GenBank/DDBJ databases">
        <title>Clostridium sp. nov., isolated from industrial wastewater.</title>
        <authorList>
            <person name="Jiayan W."/>
        </authorList>
    </citation>
    <scope>NUCLEOTIDE SEQUENCE</scope>
    <source>
        <strain evidence="18">ZC22-4</strain>
    </source>
</reference>
<evidence type="ECO:0000256" key="1">
    <source>
        <dbReference type="ARBA" id="ARBA00000085"/>
    </source>
</evidence>
<feature type="transmembrane region" description="Helical" evidence="15">
    <location>
        <begin position="386"/>
        <end position="405"/>
    </location>
</feature>
<evidence type="ECO:0000256" key="14">
    <source>
        <dbReference type="SAM" id="Coils"/>
    </source>
</evidence>
<dbReference type="EMBL" id="JAPQFJ010000016">
    <property type="protein sequence ID" value="MCY6959777.1"/>
    <property type="molecule type" value="Genomic_DNA"/>
</dbReference>
<dbReference type="InterPro" id="IPR050398">
    <property type="entry name" value="HssS/ArlS-like"/>
</dbReference>
<feature type="coiled-coil region" evidence="14">
    <location>
        <begin position="84"/>
        <end position="115"/>
    </location>
</feature>
<keyword evidence="14" id="KW-0175">Coiled coil</keyword>
<dbReference type="PROSITE" id="PS50109">
    <property type="entry name" value="HIS_KIN"/>
    <property type="match status" value="1"/>
</dbReference>
<feature type="domain" description="Histidine kinase" evidence="16">
    <location>
        <begin position="498"/>
        <end position="711"/>
    </location>
</feature>
<dbReference type="PANTHER" id="PTHR45528:SF1">
    <property type="entry name" value="SENSOR HISTIDINE KINASE CPXA"/>
    <property type="match status" value="1"/>
</dbReference>
<evidence type="ECO:0000313" key="19">
    <source>
        <dbReference type="Proteomes" id="UP001144612"/>
    </source>
</evidence>
<keyword evidence="5" id="KW-0597">Phosphoprotein</keyword>
<dbReference type="PROSITE" id="PS50885">
    <property type="entry name" value="HAMP"/>
    <property type="match status" value="1"/>
</dbReference>
<evidence type="ECO:0000256" key="4">
    <source>
        <dbReference type="ARBA" id="ARBA00022475"/>
    </source>
</evidence>
<dbReference type="InterPro" id="IPR003594">
    <property type="entry name" value="HATPase_dom"/>
</dbReference>
<dbReference type="SMART" id="SM00387">
    <property type="entry name" value="HATPase_c"/>
    <property type="match status" value="1"/>
</dbReference>
<comment type="caution">
    <text evidence="18">The sequence shown here is derived from an EMBL/GenBank/DDBJ whole genome shotgun (WGS) entry which is preliminary data.</text>
</comment>
<dbReference type="CDD" id="cd00082">
    <property type="entry name" value="HisKA"/>
    <property type="match status" value="1"/>
</dbReference>
<comment type="catalytic activity">
    <reaction evidence="1">
        <text>ATP + protein L-histidine = ADP + protein N-phospho-L-histidine.</text>
        <dbReference type="EC" id="2.7.13.3"/>
    </reaction>
</comment>
<evidence type="ECO:0000256" key="11">
    <source>
        <dbReference type="ARBA" id="ARBA00022989"/>
    </source>
</evidence>
<dbReference type="Pfam" id="PF02518">
    <property type="entry name" value="HATPase_c"/>
    <property type="match status" value="1"/>
</dbReference>
<feature type="domain" description="HAMP" evidence="17">
    <location>
        <begin position="437"/>
        <end position="483"/>
    </location>
</feature>
<evidence type="ECO:0000313" key="18">
    <source>
        <dbReference type="EMBL" id="MCY6959777.1"/>
    </source>
</evidence>
<feature type="transmembrane region" description="Helical" evidence="15">
    <location>
        <begin position="289"/>
        <end position="308"/>
    </location>
</feature>
<sequence length="711" mass="83189">MDIKSKSKYLYITIFVAGIYILSLSFISTIDFIGKKHFLEKNAYFDSYNFKYQLEKYSENVKYSIDYLQNFDIKSDNKEIQVIAENHEIELQNKLHEIEKQYQNKIEQAQKQGNDIDTLINEKNKKLEETKLENIKNIKTKASDSYEKIKKYIDSQNFIRYYIKDRRNGKIYTNLPSGYNIQNYIKDKALYNISFPINNIKDEYMLSINEWFKSSNLEGDFIILKDINGNSQIEKDYRYYNAIRQRLIKEGIICVFSFVIGATILAYLIKNKKYEMPIIDKLENLYKKVPFDLKIFILVIFSFILLAYQRNINFFYLPIGIDHVKKLTIVAIYIFYLLINIKTVLILIRYPKERKVQLQESLICKFGIVIKECFLVKNVMIKVSKIFIMTILMGFFLCIAAINFYKGPGFIFLVSIVYIIIYIFFVPQYILKKVALLNKIIKGTNEIVLGNLDYTIDNKAKGELSKLADNINNMKDGFKKSVESQVKSERLKSELITNVSHDLKTPLTSIINYIDLLRKEELSNEDREAYIKVLDKKSQRLKTLIDDLFEASKIASGSVELNIQRVDIVAILRQAMGEFNDKINNSSLKFRIKLPKKNIYMNLDGKRTWRVFENLIGNILKYSMDNTRVYINLEEEDNKVRIVMKNISAYEMDFDVEEIFERFKRGDKSRNTEGSGLGLAIAKSIVELQGGNMNIEVDGDLFKVSLEFNKS</sequence>
<evidence type="ECO:0000256" key="2">
    <source>
        <dbReference type="ARBA" id="ARBA00004651"/>
    </source>
</evidence>
<keyword evidence="9" id="KW-0418">Kinase</keyword>
<proteinExistence type="predicted"/>
<keyword evidence="19" id="KW-1185">Reference proteome</keyword>
<evidence type="ECO:0000256" key="9">
    <source>
        <dbReference type="ARBA" id="ARBA00022777"/>
    </source>
</evidence>
<dbReference type="PANTHER" id="PTHR45528">
    <property type="entry name" value="SENSOR HISTIDINE KINASE CPXA"/>
    <property type="match status" value="1"/>
</dbReference>
<name>A0ABT4DBU9_9CLOT</name>
<gene>
    <name evidence="18" type="ORF">OW729_14245</name>
</gene>
<evidence type="ECO:0000259" key="17">
    <source>
        <dbReference type="PROSITE" id="PS50885"/>
    </source>
</evidence>
<dbReference type="InterPro" id="IPR004358">
    <property type="entry name" value="Sig_transdc_His_kin-like_C"/>
</dbReference>
<protein>
    <recommendedName>
        <fullName evidence="3">histidine kinase</fullName>
        <ecNumber evidence="3">2.7.13.3</ecNumber>
    </recommendedName>
</protein>
<feature type="transmembrane region" description="Helical" evidence="15">
    <location>
        <begin position="411"/>
        <end position="431"/>
    </location>
</feature>
<evidence type="ECO:0000259" key="16">
    <source>
        <dbReference type="PROSITE" id="PS50109"/>
    </source>
</evidence>
<comment type="subcellular location">
    <subcellularLocation>
        <location evidence="2">Cell membrane</location>
        <topology evidence="2">Multi-pass membrane protein</topology>
    </subcellularLocation>
</comment>
<keyword evidence="10 18" id="KW-0067">ATP-binding</keyword>
<dbReference type="InterPro" id="IPR005467">
    <property type="entry name" value="His_kinase_dom"/>
</dbReference>
<feature type="transmembrane region" description="Helical" evidence="15">
    <location>
        <begin position="9"/>
        <end position="27"/>
    </location>
</feature>
<keyword evidence="4" id="KW-1003">Cell membrane</keyword>
<keyword evidence="6" id="KW-0808">Transferase</keyword>
<evidence type="ECO:0000256" key="8">
    <source>
        <dbReference type="ARBA" id="ARBA00022741"/>
    </source>
</evidence>
<dbReference type="InterPro" id="IPR003661">
    <property type="entry name" value="HisK_dim/P_dom"/>
</dbReference>
<dbReference type="RefSeq" id="WP_268062214.1">
    <property type="nucleotide sequence ID" value="NZ_JAPQFJ010000016.1"/>
</dbReference>
<evidence type="ECO:0000256" key="3">
    <source>
        <dbReference type="ARBA" id="ARBA00012438"/>
    </source>
</evidence>
<dbReference type="SUPFAM" id="SSF55874">
    <property type="entry name" value="ATPase domain of HSP90 chaperone/DNA topoisomerase II/histidine kinase"/>
    <property type="match status" value="1"/>
</dbReference>
<dbReference type="Proteomes" id="UP001144612">
    <property type="component" value="Unassembled WGS sequence"/>
</dbReference>
<dbReference type="EC" id="2.7.13.3" evidence="3"/>
<evidence type="ECO:0000256" key="5">
    <source>
        <dbReference type="ARBA" id="ARBA00022553"/>
    </source>
</evidence>
<organism evidence="18 19">
    <name type="scientific">Clostridium brassicae</name>
    <dbReference type="NCBI Taxonomy" id="2999072"/>
    <lineage>
        <taxon>Bacteria</taxon>
        <taxon>Bacillati</taxon>
        <taxon>Bacillota</taxon>
        <taxon>Clostridia</taxon>
        <taxon>Eubacteriales</taxon>
        <taxon>Clostridiaceae</taxon>
        <taxon>Clostridium</taxon>
    </lineage>
</organism>
<evidence type="ECO:0000256" key="12">
    <source>
        <dbReference type="ARBA" id="ARBA00023012"/>
    </source>
</evidence>
<dbReference type="InterPro" id="IPR036890">
    <property type="entry name" value="HATPase_C_sf"/>
</dbReference>
<dbReference type="SMART" id="SM00388">
    <property type="entry name" value="HisKA"/>
    <property type="match status" value="1"/>
</dbReference>
<keyword evidence="13 15" id="KW-0472">Membrane</keyword>
<dbReference type="InterPro" id="IPR036097">
    <property type="entry name" value="HisK_dim/P_sf"/>
</dbReference>
<keyword evidence="7 15" id="KW-0812">Transmembrane</keyword>
<feature type="transmembrane region" description="Helical" evidence="15">
    <location>
        <begin position="247"/>
        <end position="269"/>
    </location>
</feature>